<evidence type="ECO:0000313" key="2">
    <source>
        <dbReference type="EMBL" id="TCT19557.1"/>
    </source>
</evidence>
<feature type="region of interest" description="Disordered" evidence="1">
    <location>
        <begin position="1"/>
        <end position="20"/>
    </location>
</feature>
<evidence type="ECO:0000256" key="1">
    <source>
        <dbReference type="SAM" id="MobiDB-lite"/>
    </source>
</evidence>
<accession>A0A4R3MUX4</accession>
<protein>
    <recommendedName>
        <fullName evidence="4">DDE superfamily endonuclease</fullName>
    </recommendedName>
</protein>
<gene>
    <name evidence="2" type="ORF">EDC35_108164</name>
</gene>
<sequence>MTPSHRTRRAPSPSKLEFHDTPRHGIWLNIAEIALAVLSNRCLSPRIADDATLKREIDANVSERNAKAEPVKWRFTNQEARRKLARLYPPVST</sequence>
<dbReference type="OrthoDB" id="165456at2"/>
<dbReference type="Proteomes" id="UP000295717">
    <property type="component" value="Unassembled WGS sequence"/>
</dbReference>
<dbReference type="AlphaFoldDB" id="A0A4R3MUX4"/>
<dbReference type="RefSeq" id="WP_132978062.1">
    <property type="nucleotide sequence ID" value="NZ_SMAO01000008.1"/>
</dbReference>
<keyword evidence="3" id="KW-1185">Reference proteome</keyword>
<evidence type="ECO:0000313" key="3">
    <source>
        <dbReference type="Proteomes" id="UP000295717"/>
    </source>
</evidence>
<name>A0A4R3MUX4_9GAMM</name>
<proteinExistence type="predicted"/>
<evidence type="ECO:0008006" key="4">
    <source>
        <dbReference type="Google" id="ProtNLM"/>
    </source>
</evidence>
<organism evidence="2 3">
    <name type="scientific">Thiobaca trueperi</name>
    <dbReference type="NCBI Taxonomy" id="127458"/>
    <lineage>
        <taxon>Bacteria</taxon>
        <taxon>Pseudomonadati</taxon>
        <taxon>Pseudomonadota</taxon>
        <taxon>Gammaproteobacteria</taxon>
        <taxon>Chromatiales</taxon>
        <taxon>Chromatiaceae</taxon>
        <taxon>Thiobaca</taxon>
    </lineage>
</organism>
<dbReference type="EMBL" id="SMAO01000008">
    <property type="protein sequence ID" value="TCT19557.1"/>
    <property type="molecule type" value="Genomic_DNA"/>
</dbReference>
<comment type="caution">
    <text evidence="2">The sequence shown here is derived from an EMBL/GenBank/DDBJ whole genome shotgun (WGS) entry which is preliminary data.</text>
</comment>
<reference evidence="2 3" key="1">
    <citation type="submission" date="2019-03" db="EMBL/GenBank/DDBJ databases">
        <title>Genomic Encyclopedia of Type Strains, Phase IV (KMG-IV): sequencing the most valuable type-strain genomes for metagenomic binning, comparative biology and taxonomic classification.</title>
        <authorList>
            <person name="Goeker M."/>
        </authorList>
    </citation>
    <scope>NUCLEOTIDE SEQUENCE [LARGE SCALE GENOMIC DNA]</scope>
    <source>
        <strain evidence="2 3">DSM 13587</strain>
    </source>
</reference>